<evidence type="ECO:0000256" key="1">
    <source>
        <dbReference type="ARBA" id="ARBA00022741"/>
    </source>
</evidence>
<dbReference type="SUPFAM" id="SSF52540">
    <property type="entry name" value="P-loop containing nucleoside triphosphate hydrolases"/>
    <property type="match status" value="1"/>
</dbReference>
<dbReference type="GO" id="GO:0005524">
    <property type="term" value="F:ATP binding"/>
    <property type="evidence" value="ECO:0007669"/>
    <property type="project" value="UniProtKB-UniRule"/>
</dbReference>
<keyword evidence="12" id="KW-1185">Reference proteome</keyword>
<evidence type="ECO:0000256" key="3">
    <source>
        <dbReference type="ARBA" id="ARBA00022806"/>
    </source>
</evidence>
<dbReference type="PROSITE" id="PS00039">
    <property type="entry name" value="DEAD_ATP_HELICASE"/>
    <property type="match status" value="1"/>
</dbReference>
<evidence type="ECO:0000313" key="12">
    <source>
        <dbReference type="Proteomes" id="UP001438707"/>
    </source>
</evidence>
<dbReference type="InterPro" id="IPR011545">
    <property type="entry name" value="DEAD/DEAH_box_helicase_dom"/>
</dbReference>
<dbReference type="SMART" id="SM00490">
    <property type="entry name" value="HELICc"/>
    <property type="match status" value="1"/>
</dbReference>
<dbReference type="PROSITE" id="PS51194">
    <property type="entry name" value="HELICASE_CTER"/>
    <property type="match status" value="1"/>
</dbReference>
<dbReference type="GO" id="GO:0003723">
    <property type="term" value="F:RNA binding"/>
    <property type="evidence" value="ECO:0007669"/>
    <property type="project" value="UniProtKB-UniRule"/>
</dbReference>
<evidence type="ECO:0000256" key="4">
    <source>
        <dbReference type="ARBA" id="ARBA00022840"/>
    </source>
</evidence>
<sequence length="663" mass="72115">MLVLKSSLGARLVHFRGAHKFRRLSVDPTQLKASATMNEGQTVPSRRGPQQQVEPQGQPKQARRHRPRNGQSRSGGTHTAGDEQNEWTAPGVNGQISRGSSGQRQAQFQGPSQRRAHTDPRRDLGAGPSGGMNGSLRPAQPSSTTQSHMTSTLFATMPISPLTKRALAEVMQYEACTDVQAAAIPAALAHQDVICKARTGTGKTLAYLIPAIEQMLRSRDGAAGGANPSQRRKQISTLIISPARELAMQINTEAKQLTKFSNFRCQAIMGGTNMNSEQRLLERETPDILTATPGRLLDHLQNAHLLPCLSSLQVLIFDEADRLLDMGFRPDIDKLLRLLPPKTSRQTVLFSATFPANTKELCDFALRPNPVIVDCVGEDTEQTAKRVQQSFVVAPLEHQMPTLLTMLQQHMQQEPDYKVLVFFTTANLTALHAELFQAMQIEVLEIHSRKSQPQRQRAADAFRTARQAIMFTSDVSARGVDYPDVSLVIQVGLASDRDQYIHRVGRTARAGKTGQAALLLTDFEEAFVSRLHGLPLQRRQLSGSDIQAAQQHIQQALPRISPVTKSKAYQAWLGFYKGSMKLIRKDAAQLVELANTYSAIMGCSSVPSLEAKTVGKMGLKGVPGLVIAPRDASSGGGQGSRGGGRGGRGRSGGSFRGGGRGRS</sequence>
<keyword evidence="2 6" id="KW-0378">Hydrolase</keyword>
<dbReference type="PROSITE" id="PS51192">
    <property type="entry name" value="HELICASE_ATP_BIND_1"/>
    <property type="match status" value="1"/>
</dbReference>
<dbReference type="CDD" id="cd18787">
    <property type="entry name" value="SF2_C_DEAD"/>
    <property type="match status" value="1"/>
</dbReference>
<evidence type="ECO:0000259" key="10">
    <source>
        <dbReference type="PROSITE" id="PS51194"/>
    </source>
</evidence>
<evidence type="ECO:0000256" key="5">
    <source>
        <dbReference type="ARBA" id="ARBA00022884"/>
    </source>
</evidence>
<dbReference type="EMBL" id="JALJOS010000002">
    <property type="protein sequence ID" value="KAK9843025.1"/>
    <property type="molecule type" value="Genomic_DNA"/>
</dbReference>
<organism evidence="11 12">
    <name type="scientific">Apatococcus lobatus</name>
    <dbReference type="NCBI Taxonomy" id="904363"/>
    <lineage>
        <taxon>Eukaryota</taxon>
        <taxon>Viridiplantae</taxon>
        <taxon>Chlorophyta</taxon>
        <taxon>core chlorophytes</taxon>
        <taxon>Trebouxiophyceae</taxon>
        <taxon>Chlorellales</taxon>
        <taxon>Chlorellaceae</taxon>
        <taxon>Apatococcus</taxon>
    </lineage>
</organism>
<comment type="caution">
    <text evidence="11">The sequence shown here is derived from an EMBL/GenBank/DDBJ whole genome shotgun (WGS) entry which is preliminary data.</text>
</comment>
<dbReference type="EC" id="3.6.4.13" evidence="7"/>
<evidence type="ECO:0000256" key="8">
    <source>
        <dbReference type="SAM" id="MobiDB-lite"/>
    </source>
</evidence>
<name>A0AAW1SA89_9CHLO</name>
<comment type="catalytic activity">
    <reaction evidence="7">
        <text>ATP + H2O = ADP + phosphate + H(+)</text>
        <dbReference type="Rhea" id="RHEA:13065"/>
        <dbReference type="ChEBI" id="CHEBI:15377"/>
        <dbReference type="ChEBI" id="CHEBI:15378"/>
        <dbReference type="ChEBI" id="CHEBI:30616"/>
        <dbReference type="ChEBI" id="CHEBI:43474"/>
        <dbReference type="ChEBI" id="CHEBI:456216"/>
        <dbReference type="EC" id="3.6.4.13"/>
    </reaction>
</comment>
<feature type="compositionally biased region" description="Low complexity" evidence="8">
    <location>
        <begin position="49"/>
        <end position="60"/>
    </location>
</feature>
<feature type="domain" description="Helicase ATP-binding" evidence="9">
    <location>
        <begin position="184"/>
        <end position="372"/>
    </location>
</feature>
<dbReference type="AlphaFoldDB" id="A0AAW1SA89"/>
<protein>
    <recommendedName>
        <fullName evidence="7">ATP-dependent RNA helicase</fullName>
        <ecNumber evidence="7">3.6.4.13</ecNumber>
    </recommendedName>
</protein>
<feature type="compositionally biased region" description="Polar residues" evidence="8">
    <location>
        <begin position="32"/>
        <end position="44"/>
    </location>
</feature>
<evidence type="ECO:0000256" key="6">
    <source>
        <dbReference type="RuleBase" id="RU000492"/>
    </source>
</evidence>
<keyword evidence="3 6" id="KW-0347">Helicase</keyword>
<proteinExistence type="inferred from homology"/>
<dbReference type="InterPro" id="IPR001650">
    <property type="entry name" value="Helicase_C-like"/>
</dbReference>
<dbReference type="Pfam" id="PF00271">
    <property type="entry name" value="Helicase_C"/>
    <property type="match status" value="1"/>
</dbReference>
<gene>
    <name evidence="11" type="ORF">WJX74_005774</name>
</gene>
<dbReference type="InterPro" id="IPR027417">
    <property type="entry name" value="P-loop_NTPase"/>
</dbReference>
<evidence type="ECO:0000256" key="2">
    <source>
        <dbReference type="ARBA" id="ARBA00022801"/>
    </source>
</evidence>
<comment type="function">
    <text evidence="7">RNA helicase.</text>
</comment>
<feature type="region of interest" description="Disordered" evidence="8">
    <location>
        <begin position="628"/>
        <end position="663"/>
    </location>
</feature>
<comment type="domain">
    <text evidence="7">The Q motif is unique to and characteristic of the DEAD box family of RNA helicases and controls ATP binding and hydrolysis.</text>
</comment>
<dbReference type="SMART" id="SM00487">
    <property type="entry name" value="DEXDc"/>
    <property type="match status" value="1"/>
</dbReference>
<dbReference type="GO" id="GO:0016787">
    <property type="term" value="F:hydrolase activity"/>
    <property type="evidence" value="ECO:0007669"/>
    <property type="project" value="UniProtKB-KW"/>
</dbReference>
<dbReference type="PANTHER" id="PTHR24031">
    <property type="entry name" value="RNA HELICASE"/>
    <property type="match status" value="1"/>
</dbReference>
<keyword evidence="4 6" id="KW-0067">ATP-binding</keyword>
<feature type="compositionally biased region" description="Polar residues" evidence="8">
    <location>
        <begin position="94"/>
        <end position="112"/>
    </location>
</feature>
<keyword evidence="5 7" id="KW-0694">RNA-binding</keyword>
<evidence type="ECO:0000256" key="7">
    <source>
        <dbReference type="RuleBase" id="RU365068"/>
    </source>
</evidence>
<reference evidence="11 12" key="1">
    <citation type="journal article" date="2024" name="Nat. Commun.">
        <title>Phylogenomics reveals the evolutionary origins of lichenization in chlorophyte algae.</title>
        <authorList>
            <person name="Puginier C."/>
            <person name="Libourel C."/>
            <person name="Otte J."/>
            <person name="Skaloud P."/>
            <person name="Haon M."/>
            <person name="Grisel S."/>
            <person name="Petersen M."/>
            <person name="Berrin J.G."/>
            <person name="Delaux P.M."/>
            <person name="Dal Grande F."/>
            <person name="Keller J."/>
        </authorList>
    </citation>
    <scope>NUCLEOTIDE SEQUENCE [LARGE SCALE GENOMIC DNA]</scope>
    <source>
        <strain evidence="11 12">SAG 2145</strain>
    </source>
</reference>
<evidence type="ECO:0000313" key="11">
    <source>
        <dbReference type="EMBL" id="KAK9843025.1"/>
    </source>
</evidence>
<dbReference type="Gene3D" id="3.40.50.300">
    <property type="entry name" value="P-loop containing nucleotide triphosphate hydrolases"/>
    <property type="match status" value="2"/>
</dbReference>
<keyword evidence="1 6" id="KW-0547">Nucleotide-binding</keyword>
<dbReference type="InterPro" id="IPR014001">
    <property type="entry name" value="Helicase_ATP-bd"/>
</dbReference>
<feature type="compositionally biased region" description="Gly residues" evidence="8">
    <location>
        <begin position="634"/>
        <end position="663"/>
    </location>
</feature>
<evidence type="ECO:0000259" key="9">
    <source>
        <dbReference type="PROSITE" id="PS51192"/>
    </source>
</evidence>
<dbReference type="InterPro" id="IPR000629">
    <property type="entry name" value="RNA-helicase_DEAD-box_CS"/>
</dbReference>
<comment type="similarity">
    <text evidence="6">Belongs to the DEAD box helicase family.</text>
</comment>
<accession>A0AAW1SA89</accession>
<feature type="region of interest" description="Disordered" evidence="8">
    <location>
        <begin position="32"/>
        <end position="148"/>
    </location>
</feature>
<dbReference type="Proteomes" id="UP001438707">
    <property type="component" value="Unassembled WGS sequence"/>
</dbReference>
<dbReference type="Pfam" id="PF00270">
    <property type="entry name" value="DEAD"/>
    <property type="match status" value="1"/>
</dbReference>
<dbReference type="GO" id="GO:0003724">
    <property type="term" value="F:RNA helicase activity"/>
    <property type="evidence" value="ECO:0007669"/>
    <property type="project" value="UniProtKB-EC"/>
</dbReference>
<feature type="domain" description="Helicase C-terminal" evidence="10">
    <location>
        <begin position="399"/>
        <end position="554"/>
    </location>
</feature>